<comment type="caution">
    <text evidence="1">The sequence shown here is derived from an EMBL/GenBank/DDBJ whole genome shotgun (WGS) entry which is preliminary data.</text>
</comment>
<dbReference type="EMBL" id="MSTI01000154">
    <property type="protein sequence ID" value="OLV16131.1"/>
    <property type="molecule type" value="Genomic_DNA"/>
</dbReference>
<gene>
    <name evidence="1" type="ORF">BOO71_0012808</name>
</gene>
<protein>
    <submittedName>
        <fullName evidence="1">Uncharacterized protein</fullName>
    </submittedName>
</protein>
<sequence length="38" mass="4246">MGEYDVPEVIHTDQLYETAGDEPCTLVQVFQTCAVTKN</sequence>
<evidence type="ECO:0000313" key="2">
    <source>
        <dbReference type="Proteomes" id="UP000186607"/>
    </source>
</evidence>
<name>A0A1U7NT94_9DEIO</name>
<reference evidence="1 2" key="1">
    <citation type="submission" date="2017-01" db="EMBL/GenBank/DDBJ databases">
        <title>Genome Analysis of Deinococcus marmoris KOPRI26562.</title>
        <authorList>
            <person name="Kim J.H."/>
            <person name="Oh H.-M."/>
        </authorList>
    </citation>
    <scope>NUCLEOTIDE SEQUENCE [LARGE SCALE GENOMIC DNA]</scope>
    <source>
        <strain evidence="1 2">KOPRI26562</strain>
    </source>
</reference>
<evidence type="ECO:0000313" key="1">
    <source>
        <dbReference type="EMBL" id="OLV16131.1"/>
    </source>
</evidence>
<keyword evidence="2" id="KW-1185">Reference proteome</keyword>
<dbReference type="AlphaFoldDB" id="A0A1U7NT94"/>
<accession>A0A1U7NT94</accession>
<organism evidence="1 2">
    <name type="scientific">Deinococcus marmoris</name>
    <dbReference type="NCBI Taxonomy" id="249408"/>
    <lineage>
        <taxon>Bacteria</taxon>
        <taxon>Thermotogati</taxon>
        <taxon>Deinococcota</taxon>
        <taxon>Deinococci</taxon>
        <taxon>Deinococcales</taxon>
        <taxon>Deinococcaceae</taxon>
        <taxon>Deinococcus</taxon>
    </lineage>
</organism>
<proteinExistence type="predicted"/>
<dbReference type="Proteomes" id="UP000186607">
    <property type="component" value="Unassembled WGS sequence"/>
</dbReference>